<dbReference type="Pfam" id="PF00176">
    <property type="entry name" value="SNF2-rel_dom"/>
    <property type="match status" value="1"/>
</dbReference>
<reference evidence="7 8" key="1">
    <citation type="journal article" date="2009" name="Nat. Biotechnol.">
        <title>Genome sequence of the recombinant protein production host Pichia pastoris.</title>
        <authorList>
            <person name="De Schutter K."/>
            <person name="Lin Y.C."/>
            <person name="Tiels P."/>
            <person name="Van Hecke A."/>
            <person name="Glinka S."/>
            <person name="Weber-Lehmann J."/>
            <person name="Rouze P."/>
            <person name="Van de Peer Y."/>
            <person name="Callewaert N."/>
        </authorList>
    </citation>
    <scope>NUCLEOTIDE SEQUENCE [LARGE SCALE GENOMIC DNA]</scope>
    <source>
        <strain evidence="8">GS115 / ATCC 20864</strain>
    </source>
</reference>
<keyword evidence="8" id="KW-1185">Reference proteome</keyword>
<evidence type="ECO:0000256" key="1">
    <source>
        <dbReference type="ARBA" id="ARBA00022741"/>
    </source>
</evidence>
<evidence type="ECO:0000256" key="3">
    <source>
        <dbReference type="ARBA" id="ARBA00022840"/>
    </source>
</evidence>
<dbReference type="CDD" id="cd18004">
    <property type="entry name" value="DEXHc_RAD54"/>
    <property type="match status" value="1"/>
</dbReference>
<dbReference type="GO" id="GO:0005524">
    <property type="term" value="F:ATP binding"/>
    <property type="evidence" value="ECO:0007669"/>
    <property type="project" value="InterPro"/>
</dbReference>
<dbReference type="Proteomes" id="UP000000314">
    <property type="component" value="Chromosome 1"/>
</dbReference>
<feature type="compositionally biased region" description="Polar residues" evidence="4">
    <location>
        <begin position="157"/>
        <end position="172"/>
    </location>
</feature>
<dbReference type="InterPro" id="IPR027417">
    <property type="entry name" value="P-loop_NTPase"/>
</dbReference>
<sequence length="840" mass="95681">MYKKPMNRPFKPPRMQEATNKPVKPAQPAKIFKRKPEVLSPGTPEVAQTRTTNSVNVLWRKKTLKKNKTWDGDGILVITGDQLIFKCDPLGGSNLREQGRRSKSSKSLEGVIAIGNYEIELDGEISDVKPASKKHRKIEHEVSSEKESITSADKKSSSLPFKSPMTNSVTRQPQKKSAPPYKSDYEHSIVLSQESETSKMVVVDPLLSQHLRPHQREGVKFLYNCLDGSKELPHKGCILADEMGLGKTLTTITLIWTLLKQNQVDHKRPAVKKVLVVCPVTLIHNWKREFRKWLGMNRVSILEMSSASNVEEDKRSVINFGRTRVYQILILGYEKLQKLTNEISQINVDLLVCDEGHRLKNSNNKVMKSLTSFQIPRKIILTGTPIQNDLNEFYNIINFVQPGIVGDFASFNRDYMRPILQAREINCLNRKIIKAGNEKSNSLVELTQKFILRRKAKDINTNFLPPKTELILMVPMTELQQELYKDIIETNQAKLGLINDRNFFLQKILILRKICNSPSLLKDEPDFARYNLGNRFNSGKIKLTVLLLRKLFETTNEKCVIVSNFTKTLDVLQLIIEHNNWKYHRLDGSSKGRDKIVRDFNESPQKDRFIMLLSSKAGGVGLNLIGASRLILFDNDWNPSVDIQAMARVHRDGQKRHTFIYRLYTKGTIDEKILQRQLMKQNLSDKFLDDNDSSKDDVFNDYDLKDLFTVDLDTNCSTHDLMECLCNGRLRDPTPVLEAEECKTKPLEAVDDTDDGWMSALDFKQLSQKEETGAVSTMRQCLLGYQHIDPKILEPTEPVGDDLVLANILAESSGLAKSALSSEKKPKKPVVNFIFVSGQD</sequence>
<name>C4QZ97_KOMPG</name>
<evidence type="ECO:0000256" key="2">
    <source>
        <dbReference type="ARBA" id="ARBA00022801"/>
    </source>
</evidence>
<dbReference type="Gene3D" id="1.20.120.850">
    <property type="entry name" value="SWI2/SNF2 ATPases, N-terminal domain"/>
    <property type="match status" value="1"/>
</dbReference>
<accession>C4QZ97</accession>
<protein>
    <submittedName>
        <fullName evidence="7">DNA-dependent ATPase</fullName>
    </submittedName>
</protein>
<dbReference type="SMART" id="SM00490">
    <property type="entry name" value="HELICc"/>
    <property type="match status" value="1"/>
</dbReference>
<dbReference type="GO" id="GO:0005634">
    <property type="term" value="C:nucleus"/>
    <property type="evidence" value="ECO:0007669"/>
    <property type="project" value="TreeGrafter"/>
</dbReference>
<evidence type="ECO:0000259" key="6">
    <source>
        <dbReference type="PROSITE" id="PS51194"/>
    </source>
</evidence>
<dbReference type="HOGENOM" id="CLU_000315_10_1_1"/>
<dbReference type="SMART" id="SM00487">
    <property type="entry name" value="DEXDc"/>
    <property type="match status" value="1"/>
</dbReference>
<feature type="domain" description="Helicase ATP-binding" evidence="5">
    <location>
        <begin position="228"/>
        <end position="403"/>
    </location>
</feature>
<dbReference type="GO" id="GO:0030491">
    <property type="term" value="P:heteroduplex formation"/>
    <property type="evidence" value="ECO:0007669"/>
    <property type="project" value="EnsemblFungi"/>
</dbReference>
<dbReference type="InterPro" id="IPR050496">
    <property type="entry name" value="SNF2_RAD54_helicase_repair"/>
</dbReference>
<dbReference type="STRING" id="644223.C4QZ97"/>
<dbReference type="InParanoid" id="C4QZ97"/>
<dbReference type="GO" id="GO:0032392">
    <property type="term" value="P:DNA geometric change"/>
    <property type="evidence" value="ECO:0007669"/>
    <property type="project" value="EnsemblFungi"/>
</dbReference>
<dbReference type="FunCoup" id="C4QZ97">
    <property type="interactions" value="52"/>
</dbReference>
<dbReference type="SUPFAM" id="SSF52540">
    <property type="entry name" value="P-loop containing nucleoside triphosphate hydrolases"/>
    <property type="match status" value="2"/>
</dbReference>
<feature type="region of interest" description="Disordered" evidence="4">
    <location>
        <begin position="129"/>
        <end position="183"/>
    </location>
</feature>
<dbReference type="eggNOG" id="KOG0390">
    <property type="taxonomic scope" value="Eukaryota"/>
</dbReference>
<dbReference type="InterPro" id="IPR049730">
    <property type="entry name" value="SNF2/RAD54-like_C"/>
</dbReference>
<dbReference type="PANTHER" id="PTHR45629:SF7">
    <property type="entry name" value="DNA EXCISION REPAIR PROTEIN ERCC-6-RELATED"/>
    <property type="match status" value="1"/>
</dbReference>
<keyword evidence="2" id="KW-0378">Hydrolase</keyword>
<dbReference type="GeneID" id="8196516"/>
<dbReference type="GO" id="GO:0003690">
    <property type="term" value="F:double-stranded DNA binding"/>
    <property type="evidence" value="ECO:0007669"/>
    <property type="project" value="EnsemblFungi"/>
</dbReference>
<dbReference type="GO" id="GO:0016787">
    <property type="term" value="F:hydrolase activity"/>
    <property type="evidence" value="ECO:0007669"/>
    <property type="project" value="UniProtKB-KW"/>
</dbReference>
<keyword evidence="1" id="KW-0547">Nucleotide-binding</keyword>
<dbReference type="Gene3D" id="3.40.50.300">
    <property type="entry name" value="P-loop containing nucleotide triphosphate hydrolases"/>
    <property type="match status" value="1"/>
</dbReference>
<dbReference type="RefSeq" id="XP_002490851.1">
    <property type="nucleotide sequence ID" value="XM_002490806.1"/>
</dbReference>
<dbReference type="GO" id="GO:0045144">
    <property type="term" value="P:meiotic sister chromatid segregation"/>
    <property type="evidence" value="ECO:0007669"/>
    <property type="project" value="EnsemblFungi"/>
</dbReference>
<dbReference type="AlphaFoldDB" id="C4QZ97"/>
<evidence type="ECO:0000313" key="8">
    <source>
        <dbReference type="Proteomes" id="UP000000314"/>
    </source>
</evidence>
<proteinExistence type="predicted"/>
<dbReference type="Pfam" id="PF00271">
    <property type="entry name" value="Helicase_C"/>
    <property type="match status" value="1"/>
</dbReference>
<feature type="compositionally biased region" description="Basic and acidic residues" evidence="4">
    <location>
        <begin position="138"/>
        <end position="156"/>
    </location>
</feature>
<dbReference type="OrthoDB" id="413460at2759"/>
<dbReference type="PROSITE" id="PS51194">
    <property type="entry name" value="HELICASE_CTER"/>
    <property type="match status" value="1"/>
</dbReference>
<dbReference type="CDD" id="cd18793">
    <property type="entry name" value="SF2_C_SNF"/>
    <property type="match status" value="1"/>
</dbReference>
<dbReference type="GO" id="GO:0007131">
    <property type="term" value="P:reciprocal meiotic recombination"/>
    <property type="evidence" value="ECO:0007669"/>
    <property type="project" value="EnsemblFungi"/>
</dbReference>
<feature type="region of interest" description="Disordered" evidence="4">
    <location>
        <begin position="1"/>
        <end position="29"/>
    </location>
</feature>
<evidence type="ECO:0000256" key="4">
    <source>
        <dbReference type="SAM" id="MobiDB-lite"/>
    </source>
</evidence>
<dbReference type="OMA" id="KCQTHEL"/>
<dbReference type="EMBL" id="FN392319">
    <property type="protein sequence ID" value="CAY68571.1"/>
    <property type="molecule type" value="Genomic_DNA"/>
</dbReference>
<organism evidence="7 8">
    <name type="scientific">Komagataella phaffii (strain GS115 / ATCC 20864)</name>
    <name type="common">Yeast</name>
    <name type="synonym">Pichia pastoris</name>
    <dbReference type="NCBI Taxonomy" id="644223"/>
    <lineage>
        <taxon>Eukaryota</taxon>
        <taxon>Fungi</taxon>
        <taxon>Dikarya</taxon>
        <taxon>Ascomycota</taxon>
        <taxon>Saccharomycotina</taxon>
        <taxon>Pichiomycetes</taxon>
        <taxon>Pichiales</taxon>
        <taxon>Pichiaceae</taxon>
        <taxon>Komagataella</taxon>
    </lineage>
</organism>
<evidence type="ECO:0000259" key="5">
    <source>
        <dbReference type="PROSITE" id="PS51192"/>
    </source>
</evidence>
<dbReference type="InterPro" id="IPR000330">
    <property type="entry name" value="SNF2_N"/>
</dbReference>
<dbReference type="InterPro" id="IPR038718">
    <property type="entry name" value="SNF2-like_sf"/>
</dbReference>
<dbReference type="PANTHER" id="PTHR45629">
    <property type="entry name" value="SNF2/RAD54 FAMILY MEMBER"/>
    <property type="match status" value="1"/>
</dbReference>
<dbReference type="PROSITE" id="PS51192">
    <property type="entry name" value="HELICASE_ATP_BIND_1"/>
    <property type="match status" value="1"/>
</dbReference>
<feature type="domain" description="Helicase C-terminal" evidence="6">
    <location>
        <begin position="547"/>
        <end position="699"/>
    </location>
</feature>
<dbReference type="InterPro" id="IPR001650">
    <property type="entry name" value="Helicase_C-like"/>
</dbReference>
<dbReference type="InterPro" id="IPR014001">
    <property type="entry name" value="Helicase_ATP-bd"/>
</dbReference>
<gene>
    <name evidence="7" type="ordered locus">PAS_FragB_0039</name>
</gene>
<dbReference type="GO" id="GO:0000724">
    <property type="term" value="P:double-strand break repair via homologous recombination"/>
    <property type="evidence" value="ECO:0007669"/>
    <property type="project" value="TreeGrafter"/>
</dbReference>
<keyword evidence="3" id="KW-0067">ATP-binding</keyword>
<dbReference type="KEGG" id="ppa:PAS_FragB_0039"/>
<evidence type="ECO:0000313" key="7">
    <source>
        <dbReference type="EMBL" id="CAY68571.1"/>
    </source>
</evidence>
<dbReference type="GO" id="GO:0015616">
    <property type="term" value="F:DNA translocase activity"/>
    <property type="evidence" value="ECO:0007669"/>
    <property type="project" value="EnsemblFungi"/>
</dbReference>
<dbReference type="Gene3D" id="3.40.50.10810">
    <property type="entry name" value="Tandem AAA-ATPase domain"/>
    <property type="match status" value="1"/>
</dbReference>
<dbReference type="FunFam" id="3.40.50.10810:FF:000020">
    <property type="entry name" value="DNA repair and recombination protein RAD54B"/>
    <property type="match status" value="1"/>
</dbReference>
<dbReference type="SMR" id="C4QZ97"/>